<keyword evidence="2" id="KW-0472">Membrane</keyword>
<accession>A0A8T1IY96</accession>
<organism evidence="3 4">
    <name type="scientific">Phytophthora cactorum</name>
    <dbReference type="NCBI Taxonomy" id="29920"/>
    <lineage>
        <taxon>Eukaryota</taxon>
        <taxon>Sar</taxon>
        <taxon>Stramenopiles</taxon>
        <taxon>Oomycota</taxon>
        <taxon>Peronosporomycetes</taxon>
        <taxon>Peronosporales</taxon>
        <taxon>Peronosporaceae</taxon>
        <taxon>Phytophthora</taxon>
    </lineage>
</organism>
<evidence type="ECO:0000256" key="2">
    <source>
        <dbReference type="SAM" id="Phobius"/>
    </source>
</evidence>
<evidence type="ECO:0000313" key="4">
    <source>
        <dbReference type="Proteomes" id="UP000760860"/>
    </source>
</evidence>
<dbReference type="EMBL" id="RCMV01000011">
    <property type="protein sequence ID" value="KAG3228728.1"/>
    <property type="molecule type" value="Genomic_DNA"/>
</dbReference>
<protein>
    <submittedName>
        <fullName evidence="3">Uncharacterized protein</fullName>
    </submittedName>
</protein>
<keyword evidence="2" id="KW-0812">Transmembrane</keyword>
<evidence type="ECO:0000313" key="3">
    <source>
        <dbReference type="EMBL" id="KAG3228728.1"/>
    </source>
</evidence>
<name>A0A8T1IY96_9STRA</name>
<sequence>MVATRKVIIGVGVLVVIGAIVGIIVAVTGGSDDSDANTSSGETTSSSSGSGTGTSSSKKSSNVTESDLLTNSTASGSGSGNKEPDSDPEEAKAALTMLAIEVAEKYVEHAWIAAGNPYGFFMLHFSEDWLKTEFVTFDDSWTFSVKKDEIVKGGYQKGHCWHVPVTVGAGKECASSKSAV</sequence>
<dbReference type="AlphaFoldDB" id="A0A8T1IY96"/>
<proteinExistence type="predicted"/>
<dbReference type="VEuPathDB" id="FungiDB:PC110_g3237"/>
<feature type="compositionally biased region" description="Low complexity" evidence="1">
    <location>
        <begin position="37"/>
        <end position="66"/>
    </location>
</feature>
<evidence type="ECO:0000256" key="1">
    <source>
        <dbReference type="SAM" id="MobiDB-lite"/>
    </source>
</evidence>
<keyword evidence="2" id="KW-1133">Transmembrane helix</keyword>
<dbReference type="Proteomes" id="UP000760860">
    <property type="component" value="Unassembled WGS sequence"/>
</dbReference>
<reference evidence="3" key="1">
    <citation type="submission" date="2018-05" db="EMBL/GenBank/DDBJ databases">
        <title>Effector identification in a new, highly contiguous assembly of the strawberry crown rot pathogen Phytophthora cactorum.</title>
        <authorList>
            <person name="Armitage A.D."/>
            <person name="Nellist C.F."/>
            <person name="Bates H."/>
            <person name="Vickerstaff R.J."/>
            <person name="Harrison R.J."/>
        </authorList>
    </citation>
    <scope>NUCLEOTIDE SEQUENCE</scope>
    <source>
        <strain evidence="3">P421</strain>
    </source>
</reference>
<comment type="caution">
    <text evidence="3">The sequence shown here is derived from an EMBL/GenBank/DDBJ whole genome shotgun (WGS) entry which is preliminary data.</text>
</comment>
<feature type="region of interest" description="Disordered" evidence="1">
    <location>
        <begin position="32"/>
        <end position="90"/>
    </location>
</feature>
<gene>
    <name evidence="3" type="ORF">PC129_g755</name>
</gene>
<feature type="transmembrane region" description="Helical" evidence="2">
    <location>
        <begin position="7"/>
        <end position="27"/>
    </location>
</feature>